<evidence type="ECO:0000256" key="2">
    <source>
        <dbReference type="ARBA" id="ARBA00022741"/>
    </source>
</evidence>
<gene>
    <name evidence="11" type="ORF">BCR35DRAFT_311268</name>
</gene>
<dbReference type="Proteomes" id="UP000193467">
    <property type="component" value="Unassembled WGS sequence"/>
</dbReference>
<dbReference type="Pfam" id="PF00270">
    <property type="entry name" value="DEAD"/>
    <property type="match status" value="1"/>
</dbReference>
<dbReference type="GO" id="GO:0005694">
    <property type="term" value="C:chromosome"/>
    <property type="evidence" value="ECO:0007669"/>
    <property type="project" value="TreeGrafter"/>
</dbReference>
<comment type="catalytic activity">
    <reaction evidence="6 7">
        <text>Couples ATP hydrolysis with the unwinding of duplex DNA by translocating in the 3'-5' direction.</text>
        <dbReference type="EC" id="5.6.2.4"/>
    </reaction>
</comment>
<feature type="domain" description="Helicase ATP-binding" evidence="9">
    <location>
        <begin position="100"/>
        <end position="275"/>
    </location>
</feature>
<dbReference type="PANTHER" id="PTHR13710">
    <property type="entry name" value="DNA HELICASE RECQ FAMILY MEMBER"/>
    <property type="match status" value="1"/>
</dbReference>
<dbReference type="GO" id="GO:0016887">
    <property type="term" value="F:ATP hydrolysis activity"/>
    <property type="evidence" value="ECO:0007669"/>
    <property type="project" value="RHEA"/>
</dbReference>
<keyword evidence="3 7" id="KW-0378">Hydrolase</keyword>
<evidence type="ECO:0000256" key="8">
    <source>
        <dbReference type="SAM" id="MobiDB-lite"/>
    </source>
</evidence>
<dbReference type="CDD" id="cd17920">
    <property type="entry name" value="DEXHc_RecQ"/>
    <property type="match status" value="1"/>
</dbReference>
<proteinExistence type="inferred from homology"/>
<dbReference type="FunFam" id="3.40.50.300:FF:001389">
    <property type="entry name" value="ATP-dependent DNA helicase RecQ"/>
    <property type="match status" value="1"/>
</dbReference>
<feature type="compositionally biased region" description="Basic and acidic residues" evidence="8">
    <location>
        <begin position="704"/>
        <end position="725"/>
    </location>
</feature>
<feature type="compositionally biased region" description="Acidic residues" evidence="8">
    <location>
        <begin position="548"/>
        <end position="558"/>
    </location>
</feature>
<comment type="caution">
    <text evidence="11">The sequence shown here is derived from an EMBL/GenBank/DDBJ whole genome shotgun (WGS) entry which is preliminary data.</text>
</comment>
<dbReference type="SUPFAM" id="SSF52540">
    <property type="entry name" value="P-loop containing nucleoside triphosphate hydrolases"/>
    <property type="match status" value="1"/>
</dbReference>
<dbReference type="STRING" id="106004.A0A1Y2C5X8"/>
<dbReference type="InParanoid" id="A0A1Y2C5X8"/>
<feature type="compositionally biased region" description="Acidic residues" evidence="8">
    <location>
        <begin position="567"/>
        <end position="582"/>
    </location>
</feature>
<name>A0A1Y2C5X8_9BASI</name>
<comment type="similarity">
    <text evidence="1 7">Belongs to the helicase family. RecQ subfamily.</text>
</comment>
<organism evidence="11 12">
    <name type="scientific">Leucosporidium creatinivorum</name>
    <dbReference type="NCBI Taxonomy" id="106004"/>
    <lineage>
        <taxon>Eukaryota</taxon>
        <taxon>Fungi</taxon>
        <taxon>Dikarya</taxon>
        <taxon>Basidiomycota</taxon>
        <taxon>Pucciniomycotina</taxon>
        <taxon>Microbotryomycetes</taxon>
        <taxon>Leucosporidiales</taxon>
        <taxon>Leucosporidium</taxon>
    </lineage>
</organism>
<dbReference type="InterPro" id="IPR027417">
    <property type="entry name" value="P-loop_NTPase"/>
</dbReference>
<dbReference type="PANTHER" id="PTHR13710:SF152">
    <property type="entry name" value="ATP-DEPENDENT DNA HELICASE Q5"/>
    <property type="match status" value="1"/>
</dbReference>
<dbReference type="PROSITE" id="PS51194">
    <property type="entry name" value="HELICASE_CTER"/>
    <property type="match status" value="1"/>
</dbReference>
<dbReference type="NCBIfam" id="TIGR00614">
    <property type="entry name" value="recQ_fam"/>
    <property type="match status" value="1"/>
</dbReference>
<keyword evidence="12" id="KW-1185">Reference proteome</keyword>
<dbReference type="GO" id="GO:0003676">
    <property type="term" value="F:nucleic acid binding"/>
    <property type="evidence" value="ECO:0007669"/>
    <property type="project" value="InterPro"/>
</dbReference>
<protein>
    <recommendedName>
        <fullName evidence="7">ATP-dependent DNA helicase</fullName>
        <ecNumber evidence="7">5.6.2.4</ecNumber>
    </recommendedName>
</protein>
<sequence>MQPFKRPRPNTAAGPRPLEFASNPAPRAPQAVVASSKGSSTASTTDTWSSIRAPSSEGQNKRLLELPRFRKDQSTDEDVGWVFRNVFNKTDYKGRQKDIMEASLKGADILVIAPTGMGKSLCFQVPAVAERHGLTLVVSPLLSLMQDQIAALKRLEIPCAMLSSKTSPEEQKEILNDMESGHPKNRLLYITPERLSSAPFRKKLRILHKQQELNRLVVDEAHCISEWGHDFRPEYSKLGEFRGDFPKVPIMALTASATPKVQEDITSELAMDPDLLFKVIHPFNRPNLFYEIRHFSESNDGSHYRQDDILSFITRLVARGGNRPTAGIIYCRAKKTCDELSAWLRGKGVFAAPYHRGLKDFEADENQRRWVENDDLADSGKPRVDCIVATIAFGMGIDKSNCRYVIHYDVPKSFEGYYQETGRAGRDGHVARCIMYYSAEDKLRIKELVRKSHSSRERKYDRIGGAVPSQRAPESIDALTHYAEDVKTCRHILICRYFGEKVTQSDAASYCTRLCDICRDPAKVRKRRDEGLVELDFAATQAVNHDVDEYDVDPDDFYETGARDEFEGSQEESEEEEEEGEEQPARKCREGFRTAAVERDRAQEKLSRISEGSYSSSPPDAEVEYAVPLKGGEEDETEPQPAVGMSPPRSLLELSDDDPRPDEMDFPSPAQPSRSDSKRRKSPPPPQPVFEEVSLPSDEEDEEVLPHWRDVGRTEPAKSAPKENRPPSAPSAPKVATKIVPIVQVAQKLPLLGAVGQGQLGAFTTPFTDPTRNPKYKANLSLKNPGEAASSVGDEPPGKFDVNPSNYEKKIPVALRNEAVVHLVKYLQRAFLSKHGFRSSDSEEEVWKDLGAKQADHEMRRKILLATAIELESDLFWTSLTPIGFRQFLAPRTEAVKKLIVYDGKLPTVEGEQRTSDPAVEEVVKALKRAVGSTLPRKKVKRKIVDSDEE</sequence>
<evidence type="ECO:0000256" key="3">
    <source>
        <dbReference type="ARBA" id="ARBA00022801"/>
    </source>
</evidence>
<evidence type="ECO:0000256" key="6">
    <source>
        <dbReference type="ARBA" id="ARBA00034617"/>
    </source>
</evidence>
<dbReference type="InterPro" id="IPR032284">
    <property type="entry name" value="RecQ_Zn-bd"/>
</dbReference>
<dbReference type="EMBL" id="MCGR01000132">
    <property type="protein sequence ID" value="ORY42443.1"/>
    <property type="molecule type" value="Genomic_DNA"/>
</dbReference>
<dbReference type="InterPro" id="IPR001650">
    <property type="entry name" value="Helicase_C-like"/>
</dbReference>
<keyword evidence="4 7" id="KW-0347">Helicase</keyword>
<dbReference type="GO" id="GO:0009378">
    <property type="term" value="F:four-way junction helicase activity"/>
    <property type="evidence" value="ECO:0007669"/>
    <property type="project" value="TreeGrafter"/>
</dbReference>
<feature type="region of interest" description="Disordered" evidence="8">
    <location>
        <begin position="777"/>
        <end position="803"/>
    </location>
</feature>
<dbReference type="AlphaFoldDB" id="A0A1Y2C5X8"/>
<evidence type="ECO:0000256" key="1">
    <source>
        <dbReference type="ARBA" id="ARBA00005446"/>
    </source>
</evidence>
<comment type="catalytic activity">
    <reaction evidence="7">
        <text>ATP + H2O = ADP + phosphate + H(+)</text>
        <dbReference type="Rhea" id="RHEA:13065"/>
        <dbReference type="ChEBI" id="CHEBI:15377"/>
        <dbReference type="ChEBI" id="CHEBI:15378"/>
        <dbReference type="ChEBI" id="CHEBI:30616"/>
        <dbReference type="ChEBI" id="CHEBI:43474"/>
        <dbReference type="ChEBI" id="CHEBI:456216"/>
    </reaction>
</comment>
<dbReference type="GO" id="GO:0005634">
    <property type="term" value="C:nucleus"/>
    <property type="evidence" value="ECO:0007669"/>
    <property type="project" value="UniProtKB-SubCell"/>
</dbReference>
<feature type="domain" description="Helicase C-terminal" evidence="10">
    <location>
        <begin position="308"/>
        <end position="480"/>
    </location>
</feature>
<evidence type="ECO:0000313" key="12">
    <source>
        <dbReference type="Proteomes" id="UP000193467"/>
    </source>
</evidence>
<evidence type="ECO:0000256" key="7">
    <source>
        <dbReference type="RuleBase" id="RU364117"/>
    </source>
</evidence>
<dbReference type="GO" id="GO:0000724">
    <property type="term" value="P:double-strand break repair via homologous recombination"/>
    <property type="evidence" value="ECO:0007669"/>
    <property type="project" value="TreeGrafter"/>
</dbReference>
<dbReference type="Pfam" id="PF16124">
    <property type="entry name" value="RecQ_Zn_bind"/>
    <property type="match status" value="1"/>
</dbReference>
<dbReference type="PROSITE" id="PS51192">
    <property type="entry name" value="HELICASE_ATP_BIND_1"/>
    <property type="match status" value="1"/>
</dbReference>
<reference evidence="11 12" key="1">
    <citation type="submission" date="2016-07" db="EMBL/GenBank/DDBJ databases">
        <title>Pervasive Adenine N6-methylation of Active Genes in Fungi.</title>
        <authorList>
            <consortium name="DOE Joint Genome Institute"/>
            <person name="Mondo S.J."/>
            <person name="Dannebaum R.O."/>
            <person name="Kuo R.C."/>
            <person name="Labutti K."/>
            <person name="Haridas S."/>
            <person name="Kuo A."/>
            <person name="Salamov A."/>
            <person name="Ahrendt S.R."/>
            <person name="Lipzen A."/>
            <person name="Sullivan W."/>
            <person name="Andreopoulos W.B."/>
            <person name="Clum A."/>
            <person name="Lindquist E."/>
            <person name="Daum C."/>
            <person name="Ramamoorthy G.K."/>
            <person name="Gryganskyi A."/>
            <person name="Culley D."/>
            <person name="Magnuson J.K."/>
            <person name="James T.Y."/>
            <person name="O'Malley M.A."/>
            <person name="Stajich J.E."/>
            <person name="Spatafora J.W."/>
            <person name="Visel A."/>
            <person name="Grigoriev I.V."/>
        </authorList>
    </citation>
    <scope>NUCLEOTIDE SEQUENCE [LARGE SCALE GENOMIC DNA]</scope>
    <source>
        <strain evidence="11 12">62-1032</strain>
    </source>
</reference>
<evidence type="ECO:0000259" key="10">
    <source>
        <dbReference type="PROSITE" id="PS51194"/>
    </source>
</evidence>
<keyword evidence="7" id="KW-0539">Nucleus</keyword>
<dbReference type="SMART" id="SM00490">
    <property type="entry name" value="HELICc"/>
    <property type="match status" value="1"/>
</dbReference>
<evidence type="ECO:0000259" key="9">
    <source>
        <dbReference type="PROSITE" id="PS51192"/>
    </source>
</evidence>
<feature type="compositionally biased region" description="Low complexity" evidence="8">
    <location>
        <begin position="35"/>
        <end position="50"/>
    </location>
</feature>
<accession>A0A1Y2C5X8</accession>
<dbReference type="InterPro" id="IPR014001">
    <property type="entry name" value="Helicase_ATP-bd"/>
</dbReference>
<dbReference type="GO" id="GO:0005524">
    <property type="term" value="F:ATP binding"/>
    <property type="evidence" value="ECO:0007669"/>
    <property type="project" value="UniProtKB-KW"/>
</dbReference>
<keyword evidence="2 7" id="KW-0547">Nucleotide-binding</keyword>
<dbReference type="GO" id="GO:0005737">
    <property type="term" value="C:cytoplasm"/>
    <property type="evidence" value="ECO:0007669"/>
    <property type="project" value="TreeGrafter"/>
</dbReference>
<dbReference type="Gene3D" id="3.40.50.300">
    <property type="entry name" value="P-loop containing nucleotide triphosphate hydrolases"/>
    <property type="match status" value="2"/>
</dbReference>
<dbReference type="InterPro" id="IPR004589">
    <property type="entry name" value="DNA_helicase_ATP-dep_RecQ"/>
</dbReference>
<feature type="compositionally biased region" description="Basic and acidic residues" evidence="8">
    <location>
        <begin position="583"/>
        <end position="608"/>
    </location>
</feature>
<dbReference type="GO" id="GO:0043138">
    <property type="term" value="F:3'-5' DNA helicase activity"/>
    <property type="evidence" value="ECO:0007669"/>
    <property type="project" value="UniProtKB-EC"/>
</dbReference>
<dbReference type="SMART" id="SM00487">
    <property type="entry name" value="DEXDc"/>
    <property type="match status" value="1"/>
</dbReference>
<dbReference type="OrthoDB" id="10261556at2759"/>
<evidence type="ECO:0000256" key="4">
    <source>
        <dbReference type="ARBA" id="ARBA00022806"/>
    </source>
</evidence>
<keyword evidence="5 7" id="KW-0067">ATP-binding</keyword>
<dbReference type="InterPro" id="IPR011545">
    <property type="entry name" value="DEAD/DEAH_box_helicase_dom"/>
</dbReference>
<evidence type="ECO:0000256" key="5">
    <source>
        <dbReference type="ARBA" id="ARBA00022840"/>
    </source>
</evidence>
<dbReference type="Pfam" id="PF00271">
    <property type="entry name" value="Helicase_C"/>
    <property type="match status" value="1"/>
</dbReference>
<evidence type="ECO:0000313" key="11">
    <source>
        <dbReference type="EMBL" id="ORY42443.1"/>
    </source>
</evidence>
<dbReference type="EC" id="5.6.2.4" evidence="7"/>
<comment type="subcellular location">
    <subcellularLocation>
        <location evidence="7">Nucleus</location>
    </subcellularLocation>
</comment>
<feature type="region of interest" description="Disordered" evidence="8">
    <location>
        <begin position="546"/>
        <end position="735"/>
    </location>
</feature>
<feature type="region of interest" description="Disordered" evidence="8">
    <location>
        <begin position="1"/>
        <end position="59"/>
    </location>
</feature>